<dbReference type="EMBL" id="QWGA01000008">
    <property type="protein sequence ID" value="RIJ27423.1"/>
    <property type="molecule type" value="Genomic_DNA"/>
</dbReference>
<name>A0A399R9G0_9PROT</name>
<dbReference type="GO" id="GO:0045892">
    <property type="term" value="P:negative regulation of DNA-templated transcription"/>
    <property type="evidence" value="ECO:0007669"/>
    <property type="project" value="InterPro"/>
</dbReference>
<comment type="caution">
    <text evidence="5">The sequence shown here is derived from an EMBL/GenBank/DDBJ whole genome shotgun (WGS) entry which is preliminary data.</text>
</comment>
<evidence type="ECO:0000256" key="1">
    <source>
        <dbReference type="ARBA" id="ARBA00011046"/>
    </source>
</evidence>
<dbReference type="Proteomes" id="UP000265845">
    <property type="component" value="Unassembled WGS sequence"/>
</dbReference>
<keyword evidence="2" id="KW-0805">Transcription regulation</keyword>
<protein>
    <submittedName>
        <fullName evidence="5">BlaI/MecI/CopY family transcriptional regulator</fullName>
    </submittedName>
</protein>
<dbReference type="OrthoDB" id="9813558at2"/>
<evidence type="ECO:0000256" key="3">
    <source>
        <dbReference type="ARBA" id="ARBA00023125"/>
    </source>
</evidence>
<dbReference type="InterPro" id="IPR036388">
    <property type="entry name" value="WH-like_DNA-bd_sf"/>
</dbReference>
<evidence type="ECO:0000313" key="5">
    <source>
        <dbReference type="EMBL" id="RIJ27423.1"/>
    </source>
</evidence>
<dbReference type="GO" id="GO:0003677">
    <property type="term" value="F:DNA binding"/>
    <property type="evidence" value="ECO:0007669"/>
    <property type="project" value="UniProtKB-KW"/>
</dbReference>
<organism evidence="5 6">
    <name type="scientific">Henriciella algicola</name>
    <dbReference type="NCBI Taxonomy" id="1608422"/>
    <lineage>
        <taxon>Bacteria</taxon>
        <taxon>Pseudomonadati</taxon>
        <taxon>Pseudomonadota</taxon>
        <taxon>Alphaproteobacteria</taxon>
        <taxon>Hyphomonadales</taxon>
        <taxon>Hyphomonadaceae</taxon>
        <taxon>Henriciella</taxon>
    </lineage>
</organism>
<comment type="similarity">
    <text evidence="1">Belongs to the BlaI transcriptional regulatory family.</text>
</comment>
<dbReference type="AlphaFoldDB" id="A0A399R9G0"/>
<dbReference type="Pfam" id="PF03965">
    <property type="entry name" value="Penicillinase_R"/>
    <property type="match status" value="1"/>
</dbReference>
<sequence length="120" mass="13291">MQIAPAELEIMNVLWDQPGIGAAEIADVLASDKSWNIRTIKTMLGRLVEKGALATEAEGRRYLYRPLVKRGDYRRKEARQFVDRMFGGRAAPLVAHLADGKGLSAEDIAELEALLGELKK</sequence>
<reference evidence="5 6" key="1">
    <citation type="submission" date="2018-08" db="EMBL/GenBank/DDBJ databases">
        <title>Henriciella mobilis sp. nov., isolated from seawater.</title>
        <authorList>
            <person name="Cheng H."/>
            <person name="Wu Y.-H."/>
            <person name="Xu X.-W."/>
            <person name="Guo L.-L."/>
        </authorList>
    </citation>
    <scope>NUCLEOTIDE SEQUENCE [LARGE SCALE GENOMIC DNA]</scope>
    <source>
        <strain evidence="5 6">CCUG67844</strain>
    </source>
</reference>
<evidence type="ECO:0000256" key="2">
    <source>
        <dbReference type="ARBA" id="ARBA00023015"/>
    </source>
</evidence>
<evidence type="ECO:0000256" key="4">
    <source>
        <dbReference type="ARBA" id="ARBA00023163"/>
    </source>
</evidence>
<keyword evidence="4" id="KW-0804">Transcription</keyword>
<accession>A0A399R9G0</accession>
<dbReference type="InterPro" id="IPR036390">
    <property type="entry name" value="WH_DNA-bd_sf"/>
</dbReference>
<dbReference type="PIRSF" id="PIRSF019455">
    <property type="entry name" value="CopR_AtkY"/>
    <property type="match status" value="1"/>
</dbReference>
<dbReference type="SUPFAM" id="SSF46785">
    <property type="entry name" value="Winged helix' DNA-binding domain"/>
    <property type="match status" value="1"/>
</dbReference>
<dbReference type="InterPro" id="IPR005650">
    <property type="entry name" value="BlaI_family"/>
</dbReference>
<dbReference type="Gene3D" id="1.10.10.10">
    <property type="entry name" value="Winged helix-like DNA-binding domain superfamily/Winged helix DNA-binding domain"/>
    <property type="match status" value="1"/>
</dbReference>
<proteinExistence type="inferred from homology"/>
<gene>
    <name evidence="5" type="ORF">D1222_13565</name>
</gene>
<dbReference type="Gene3D" id="1.10.4040.10">
    <property type="entry name" value="Penicillinase repressor domain"/>
    <property type="match status" value="1"/>
</dbReference>
<dbReference type="RefSeq" id="WP_119454801.1">
    <property type="nucleotide sequence ID" value="NZ_QWGA01000008.1"/>
</dbReference>
<keyword evidence="3" id="KW-0238">DNA-binding</keyword>
<keyword evidence="6" id="KW-1185">Reference proteome</keyword>
<evidence type="ECO:0000313" key="6">
    <source>
        <dbReference type="Proteomes" id="UP000265845"/>
    </source>
</evidence>